<dbReference type="Gene3D" id="3.40.50.720">
    <property type="entry name" value="NAD(P)-binding Rossmann-like Domain"/>
    <property type="match status" value="1"/>
</dbReference>
<evidence type="ECO:0000313" key="3">
    <source>
        <dbReference type="Proteomes" id="UP001215280"/>
    </source>
</evidence>
<dbReference type="Proteomes" id="UP001215280">
    <property type="component" value="Unassembled WGS sequence"/>
</dbReference>
<dbReference type="PANTHER" id="PTHR14097">
    <property type="entry name" value="OXIDOREDUCTASE HTATIP2"/>
    <property type="match status" value="1"/>
</dbReference>
<sequence length="237" mass="24664">MKIIIAGASGFVATELVRQSLSHPKLTSVVALARKPVAAPPNAGADASKLTSIVVKDYEHYPDDVKAAFAGADACIWTVAITPSKSASMPFDEVKRVCQDCTMAGLGAIHAAGPATPFRFLYVSGIAAERDQAKTPSFRPEYSLMRGETENKVLAFAAAHGIEAAAAKPGLITGPGVGNIVRNALAGAARLAGVVPSADVRLLSAAMLDQVLNGFETDEIMHADLIRIGEGVQAEQK</sequence>
<evidence type="ECO:0000313" key="2">
    <source>
        <dbReference type="EMBL" id="KAJ7749828.1"/>
    </source>
</evidence>
<reference evidence="2" key="1">
    <citation type="submission" date="2023-03" db="EMBL/GenBank/DDBJ databases">
        <title>Massive genome expansion in bonnet fungi (Mycena s.s.) driven by repeated elements and novel gene families across ecological guilds.</title>
        <authorList>
            <consortium name="Lawrence Berkeley National Laboratory"/>
            <person name="Harder C.B."/>
            <person name="Miyauchi S."/>
            <person name="Viragh M."/>
            <person name="Kuo A."/>
            <person name="Thoen E."/>
            <person name="Andreopoulos B."/>
            <person name="Lu D."/>
            <person name="Skrede I."/>
            <person name="Drula E."/>
            <person name="Henrissat B."/>
            <person name="Morin E."/>
            <person name="Kohler A."/>
            <person name="Barry K."/>
            <person name="LaButti K."/>
            <person name="Morin E."/>
            <person name="Salamov A."/>
            <person name="Lipzen A."/>
            <person name="Mereny Z."/>
            <person name="Hegedus B."/>
            <person name="Baldrian P."/>
            <person name="Stursova M."/>
            <person name="Weitz H."/>
            <person name="Taylor A."/>
            <person name="Grigoriev I.V."/>
            <person name="Nagy L.G."/>
            <person name="Martin F."/>
            <person name="Kauserud H."/>
        </authorList>
    </citation>
    <scope>NUCLEOTIDE SEQUENCE</scope>
    <source>
        <strain evidence="2">CBHHK188m</strain>
    </source>
</reference>
<organism evidence="2 3">
    <name type="scientific">Mycena maculata</name>
    <dbReference type="NCBI Taxonomy" id="230809"/>
    <lineage>
        <taxon>Eukaryota</taxon>
        <taxon>Fungi</taxon>
        <taxon>Dikarya</taxon>
        <taxon>Basidiomycota</taxon>
        <taxon>Agaricomycotina</taxon>
        <taxon>Agaricomycetes</taxon>
        <taxon>Agaricomycetidae</taxon>
        <taxon>Agaricales</taxon>
        <taxon>Marasmiineae</taxon>
        <taxon>Mycenaceae</taxon>
        <taxon>Mycena</taxon>
    </lineage>
</organism>
<evidence type="ECO:0000259" key="1">
    <source>
        <dbReference type="Pfam" id="PF13460"/>
    </source>
</evidence>
<proteinExistence type="predicted"/>
<dbReference type="PANTHER" id="PTHR14097:SF9">
    <property type="entry name" value="EPIMERASE, PUTATIVE (AFU_ORTHOLOGUE AFUA_8G07320)-RELATED"/>
    <property type="match status" value="1"/>
</dbReference>
<dbReference type="AlphaFoldDB" id="A0AAD7ISY0"/>
<dbReference type="InterPro" id="IPR016040">
    <property type="entry name" value="NAD(P)-bd_dom"/>
</dbReference>
<comment type="caution">
    <text evidence="2">The sequence shown here is derived from an EMBL/GenBank/DDBJ whole genome shotgun (WGS) entry which is preliminary data.</text>
</comment>
<dbReference type="InterPro" id="IPR036291">
    <property type="entry name" value="NAD(P)-bd_dom_sf"/>
</dbReference>
<gene>
    <name evidence="2" type="ORF">DFH07DRAFT_922932</name>
</gene>
<keyword evidence="3" id="KW-1185">Reference proteome</keyword>
<feature type="domain" description="NAD(P)-binding" evidence="1">
    <location>
        <begin position="7"/>
        <end position="147"/>
    </location>
</feature>
<dbReference type="SUPFAM" id="SSF51735">
    <property type="entry name" value="NAD(P)-binding Rossmann-fold domains"/>
    <property type="match status" value="1"/>
</dbReference>
<dbReference type="Pfam" id="PF13460">
    <property type="entry name" value="NAD_binding_10"/>
    <property type="match status" value="1"/>
</dbReference>
<protein>
    <submittedName>
        <fullName evidence="2">Nucleoside-diphosphate-sugar epimerase</fullName>
    </submittedName>
</protein>
<accession>A0AAD7ISY0</accession>
<dbReference type="EMBL" id="JARJLG010000084">
    <property type="protein sequence ID" value="KAJ7749828.1"/>
    <property type="molecule type" value="Genomic_DNA"/>
</dbReference>
<name>A0AAD7ISY0_9AGAR</name>